<dbReference type="Proteomes" id="UP000321400">
    <property type="component" value="Unassembled WGS sequence"/>
</dbReference>
<keyword evidence="1" id="KW-1133">Transmembrane helix</keyword>
<sequence>MTKQTKQHETTRKPSKRERRNKLIVYIMILTMVSSLLFTGLAYIL</sequence>
<dbReference type="EMBL" id="BJYE01000021">
    <property type="protein sequence ID" value="GEN57214.1"/>
    <property type="molecule type" value="Genomic_DNA"/>
</dbReference>
<accession>A0A511X2Q0</accession>
<dbReference type="OrthoDB" id="2721782at2"/>
<evidence type="ECO:0008006" key="4">
    <source>
        <dbReference type="Google" id="ProtNLM"/>
    </source>
</evidence>
<organism evidence="2 3">
    <name type="scientific">Halolactibacillus alkaliphilus</name>
    <dbReference type="NCBI Taxonomy" id="442899"/>
    <lineage>
        <taxon>Bacteria</taxon>
        <taxon>Bacillati</taxon>
        <taxon>Bacillota</taxon>
        <taxon>Bacilli</taxon>
        <taxon>Bacillales</taxon>
        <taxon>Bacillaceae</taxon>
        <taxon>Halolactibacillus</taxon>
    </lineage>
</organism>
<evidence type="ECO:0000313" key="2">
    <source>
        <dbReference type="EMBL" id="GEN57214.1"/>
    </source>
</evidence>
<proteinExistence type="predicted"/>
<comment type="caution">
    <text evidence="2">The sequence shown here is derived from an EMBL/GenBank/DDBJ whole genome shotgun (WGS) entry which is preliminary data.</text>
</comment>
<gene>
    <name evidence="2" type="ORF">HAL01_16780</name>
</gene>
<dbReference type="AlphaFoldDB" id="A0A511X2Q0"/>
<name>A0A511X2Q0_9BACI</name>
<keyword evidence="3" id="KW-1185">Reference proteome</keyword>
<evidence type="ECO:0000256" key="1">
    <source>
        <dbReference type="SAM" id="Phobius"/>
    </source>
</evidence>
<evidence type="ECO:0000313" key="3">
    <source>
        <dbReference type="Proteomes" id="UP000321400"/>
    </source>
</evidence>
<feature type="transmembrane region" description="Helical" evidence="1">
    <location>
        <begin position="23"/>
        <end position="44"/>
    </location>
</feature>
<reference evidence="2 3" key="1">
    <citation type="submission" date="2019-07" db="EMBL/GenBank/DDBJ databases">
        <title>Whole genome shotgun sequence of Halolactibacillus alkaliphilus NBRC 103919.</title>
        <authorList>
            <person name="Hosoyama A."/>
            <person name="Uohara A."/>
            <person name="Ohji S."/>
            <person name="Ichikawa N."/>
        </authorList>
    </citation>
    <scope>NUCLEOTIDE SEQUENCE [LARGE SCALE GENOMIC DNA]</scope>
    <source>
        <strain evidence="2 3">NBRC 103919</strain>
    </source>
</reference>
<protein>
    <recommendedName>
        <fullName evidence="4">DUF4044 domain-containing protein</fullName>
    </recommendedName>
</protein>
<keyword evidence="1" id="KW-0812">Transmembrane</keyword>
<keyword evidence="1" id="KW-0472">Membrane</keyword>
<dbReference type="RefSeq" id="WP_089800654.1">
    <property type="nucleotide sequence ID" value="NZ_BJYE01000021.1"/>
</dbReference>